<comment type="caution">
    <text evidence="1">The sequence shown here is derived from an EMBL/GenBank/DDBJ whole genome shotgun (WGS) entry which is preliminary data.</text>
</comment>
<organism evidence="1 2">
    <name type="scientific">Paenibacillus alvei</name>
    <name type="common">Bacillus alvei</name>
    <dbReference type="NCBI Taxonomy" id="44250"/>
    <lineage>
        <taxon>Bacteria</taxon>
        <taxon>Bacillati</taxon>
        <taxon>Bacillota</taxon>
        <taxon>Bacilli</taxon>
        <taxon>Bacillales</taxon>
        <taxon>Paenibacillaceae</taxon>
        <taxon>Paenibacillus</taxon>
    </lineage>
</organism>
<name>A0ABT4H7H8_PAEAL</name>
<evidence type="ECO:0008006" key="3">
    <source>
        <dbReference type="Google" id="ProtNLM"/>
    </source>
</evidence>
<dbReference type="Proteomes" id="UP001527181">
    <property type="component" value="Unassembled WGS sequence"/>
</dbReference>
<dbReference type="EMBL" id="JAMDNP010000138">
    <property type="protein sequence ID" value="MCY9764936.1"/>
    <property type="molecule type" value="Genomic_DNA"/>
</dbReference>
<evidence type="ECO:0000313" key="2">
    <source>
        <dbReference type="Proteomes" id="UP001527181"/>
    </source>
</evidence>
<proteinExistence type="predicted"/>
<protein>
    <recommendedName>
        <fullName evidence="3">Transglycosylase</fullName>
    </recommendedName>
</protein>
<accession>A0ABT4H7H8</accession>
<dbReference type="RefSeq" id="WP_262867026.1">
    <property type="nucleotide sequence ID" value="NZ_JAMDLX010000005.1"/>
</dbReference>
<reference evidence="1 2" key="1">
    <citation type="submission" date="2022-05" db="EMBL/GenBank/DDBJ databases">
        <title>Genome Sequencing of Bee-Associated Microbes.</title>
        <authorList>
            <person name="Dunlap C."/>
        </authorList>
    </citation>
    <scope>NUCLEOTIDE SEQUENCE [LARGE SCALE GENOMIC DNA]</scope>
    <source>
        <strain evidence="1 2">NRRL B-04010</strain>
    </source>
</reference>
<keyword evidence="2" id="KW-1185">Reference proteome</keyword>
<evidence type="ECO:0000313" key="1">
    <source>
        <dbReference type="EMBL" id="MCY9764936.1"/>
    </source>
</evidence>
<dbReference type="GeneID" id="94493225"/>
<gene>
    <name evidence="1" type="ORF">M5X12_31045</name>
</gene>
<sequence length="103" mass="11847">MEGRAITCDAGCGEQFIATDFKQADMGNGIEKIYLTCTHCGMEYVAFYSDDEVKKLQQKVRNIQRQFANPRADHRAVERMEAKARAKVKERMDELRERIEGEA</sequence>